<keyword evidence="2" id="KW-1185">Reference proteome</keyword>
<organism evidence="1 2">
    <name type="scientific">Sphingomonas rustica</name>
    <dbReference type="NCBI Taxonomy" id="3103142"/>
    <lineage>
        <taxon>Bacteria</taxon>
        <taxon>Pseudomonadati</taxon>
        <taxon>Pseudomonadota</taxon>
        <taxon>Alphaproteobacteria</taxon>
        <taxon>Sphingomonadales</taxon>
        <taxon>Sphingomonadaceae</taxon>
        <taxon>Sphingomonas</taxon>
    </lineage>
</organism>
<dbReference type="Gene3D" id="3.40.50.1000">
    <property type="entry name" value="HAD superfamily/HAD-like"/>
    <property type="match status" value="1"/>
</dbReference>
<dbReference type="EC" id="3.1.3.-" evidence="1"/>
<accession>A0ABV0B7R1</accession>
<dbReference type="InterPro" id="IPR036412">
    <property type="entry name" value="HAD-like_sf"/>
</dbReference>
<comment type="caution">
    <text evidence="1">The sequence shown here is derived from an EMBL/GenBank/DDBJ whole genome shotgun (WGS) entry which is preliminary data.</text>
</comment>
<dbReference type="Gene3D" id="3.30.1240.10">
    <property type="match status" value="1"/>
</dbReference>
<dbReference type="Proteomes" id="UP001427805">
    <property type="component" value="Unassembled WGS sequence"/>
</dbReference>
<name>A0ABV0B7R1_9SPHN</name>
<dbReference type="InterPro" id="IPR023214">
    <property type="entry name" value="HAD_sf"/>
</dbReference>
<dbReference type="SFLD" id="SFLDG01140">
    <property type="entry name" value="C2.B:_Phosphomannomutase_and_P"/>
    <property type="match status" value="1"/>
</dbReference>
<dbReference type="NCBIfam" id="TIGR01484">
    <property type="entry name" value="HAD-SF-IIB"/>
    <property type="match status" value="1"/>
</dbReference>
<dbReference type="PROSITE" id="PS01229">
    <property type="entry name" value="COF_2"/>
    <property type="match status" value="1"/>
</dbReference>
<dbReference type="SFLD" id="SFLDS00003">
    <property type="entry name" value="Haloacid_Dehalogenase"/>
    <property type="match status" value="1"/>
</dbReference>
<evidence type="ECO:0000313" key="2">
    <source>
        <dbReference type="Proteomes" id="UP001427805"/>
    </source>
</evidence>
<dbReference type="SUPFAM" id="SSF56784">
    <property type="entry name" value="HAD-like"/>
    <property type="match status" value="1"/>
</dbReference>
<dbReference type="EMBL" id="JBDIZK010000003">
    <property type="protein sequence ID" value="MEN3747028.1"/>
    <property type="molecule type" value="Genomic_DNA"/>
</dbReference>
<dbReference type="CDD" id="cd07516">
    <property type="entry name" value="HAD_Pase"/>
    <property type="match status" value="1"/>
</dbReference>
<reference evidence="1 2" key="1">
    <citation type="submission" date="2024-05" db="EMBL/GenBank/DDBJ databases">
        <title>Sphingomonas sp. HF-S3 16S ribosomal RNA gene Genome sequencing and assembly.</title>
        <authorList>
            <person name="Lee H."/>
        </authorList>
    </citation>
    <scope>NUCLEOTIDE SEQUENCE [LARGE SCALE GENOMIC DNA]</scope>
    <source>
        <strain evidence="1 2">HF-S3</strain>
    </source>
</reference>
<dbReference type="PANTHER" id="PTHR10000">
    <property type="entry name" value="PHOSPHOSERINE PHOSPHATASE"/>
    <property type="match status" value="1"/>
</dbReference>
<protein>
    <submittedName>
        <fullName evidence="1">Cof-type HAD-IIB family hydrolase</fullName>
        <ecNumber evidence="1">3.1.3.-</ecNumber>
    </submittedName>
</protein>
<dbReference type="InterPro" id="IPR000150">
    <property type="entry name" value="Cof"/>
</dbReference>
<gene>
    <name evidence="1" type="ORF">TPR58_07605</name>
</gene>
<dbReference type="Pfam" id="PF08282">
    <property type="entry name" value="Hydrolase_3"/>
    <property type="match status" value="1"/>
</dbReference>
<dbReference type="RefSeq" id="WP_346246015.1">
    <property type="nucleotide sequence ID" value="NZ_JBDIZK010000003.1"/>
</dbReference>
<evidence type="ECO:0000313" key="1">
    <source>
        <dbReference type="EMBL" id="MEN3747028.1"/>
    </source>
</evidence>
<proteinExistence type="predicted"/>
<keyword evidence="1" id="KW-0378">Hydrolase</keyword>
<dbReference type="GO" id="GO:0016787">
    <property type="term" value="F:hydrolase activity"/>
    <property type="evidence" value="ECO:0007669"/>
    <property type="project" value="UniProtKB-KW"/>
</dbReference>
<dbReference type="InterPro" id="IPR006379">
    <property type="entry name" value="HAD-SF_hydro_IIB"/>
</dbReference>
<sequence>MIPRLLISDIDGTLVRPDKSLSAPVIDAVGRLVAAGVPVSLISARPPSGMLWIAERLGLATPIGAFNGGTILHPDGRILSAEHLGAETVTRTLALIDRPGVIRWLFARGQWYADRLDEDFTPRERVSSNQEPVLCTDLARFAEETDKIVAVSSDHAMLAGLEAEVAAALGIRATVARSQPYYLDVTAVAANKGDGVAALAAELAVPLDAVAVIGDQRNDLPMFARAGLSIAMGQAPDEVRAAAVQITGSNAEDGVAQAIDHILMPLVAG</sequence>
<dbReference type="PANTHER" id="PTHR10000:SF8">
    <property type="entry name" value="HAD SUPERFAMILY HYDROLASE-LIKE, TYPE 3"/>
    <property type="match status" value="1"/>
</dbReference>
<dbReference type="NCBIfam" id="TIGR00099">
    <property type="entry name" value="Cof-subfamily"/>
    <property type="match status" value="1"/>
</dbReference>